<evidence type="ECO:0000313" key="1">
    <source>
        <dbReference type="EMBL" id="MDW8801691.1"/>
    </source>
</evidence>
<dbReference type="Proteomes" id="UP001281656">
    <property type="component" value="Unassembled WGS sequence"/>
</dbReference>
<dbReference type="EMBL" id="JARUJP010000011">
    <property type="protein sequence ID" value="MDW8801691.1"/>
    <property type="molecule type" value="Genomic_DNA"/>
</dbReference>
<comment type="caution">
    <text evidence="1">The sequence shown here is derived from an EMBL/GenBank/DDBJ whole genome shotgun (WGS) entry which is preliminary data.</text>
</comment>
<protein>
    <submittedName>
        <fullName evidence="1">Uncharacterized protein</fullName>
    </submittedName>
</protein>
<gene>
    <name evidence="1" type="ORF">P8V03_11090</name>
</gene>
<keyword evidence="2" id="KW-1185">Reference proteome</keyword>
<evidence type="ECO:0000313" key="2">
    <source>
        <dbReference type="Proteomes" id="UP001281656"/>
    </source>
</evidence>
<dbReference type="RefSeq" id="WP_261672193.1">
    <property type="nucleotide sequence ID" value="NZ_JARUJP010000011.1"/>
</dbReference>
<organism evidence="1 2">
    <name type="scientific">Clostridium tanneri</name>
    <dbReference type="NCBI Taxonomy" id="3037988"/>
    <lineage>
        <taxon>Bacteria</taxon>
        <taxon>Bacillati</taxon>
        <taxon>Bacillota</taxon>
        <taxon>Clostridia</taxon>
        <taxon>Eubacteriales</taxon>
        <taxon>Clostridiaceae</taxon>
        <taxon>Clostridium</taxon>
    </lineage>
</organism>
<proteinExistence type="predicted"/>
<sequence length="275" mass="31865">MKPIVYVNADVTRCYEDSSLLGRIKDRFKIYYHKKSFIKELNLSIVSVKFPPNFSEKAYYGNLSIVKKPFKSKDFQLAPKTYRKLDYGLFNTFQKELMAYGIVRSIKLILRTRHKTIRDSCIVIYDAADDMNFNVICSLAKEAKYIILLSKNILKTNVIGEYIIANYGITPVITSDMEYSFNNADFIINSEEIEVNGTAAVWYINNRINPINNSRTIINDVTYSVPWALDEYTMSTELLGSILCQMEEKDIEKSLQYNGIFLDKIKFNKDTWELG</sequence>
<accession>A0ABU4JUA4</accession>
<reference evidence="1 2" key="1">
    <citation type="submission" date="2023-04" db="EMBL/GenBank/DDBJ databases">
        <title>Clostridium tannerae sp. nov., isolated from the fecal material of an alpaca.</title>
        <authorList>
            <person name="Miller S."/>
            <person name="Hendry M."/>
            <person name="King J."/>
            <person name="Sankaranarayanan K."/>
            <person name="Lawson P.A."/>
        </authorList>
    </citation>
    <scope>NUCLEOTIDE SEQUENCE [LARGE SCALE GENOMIC DNA]</scope>
    <source>
        <strain evidence="1 2">A1-XYC3</strain>
    </source>
</reference>
<name>A0ABU4JUA4_9CLOT</name>